<evidence type="ECO:0000256" key="1">
    <source>
        <dbReference type="SAM" id="Phobius"/>
    </source>
</evidence>
<evidence type="ECO:0000259" key="3">
    <source>
        <dbReference type="Pfam" id="PF02500"/>
    </source>
</evidence>
<dbReference type="GO" id="GO:0051276">
    <property type="term" value="P:chromosome organization"/>
    <property type="evidence" value="ECO:0007669"/>
    <property type="project" value="InterPro"/>
</dbReference>
<dbReference type="Gene3D" id="3.30.420.320">
    <property type="match status" value="1"/>
</dbReference>
<reference evidence="4" key="1">
    <citation type="submission" date="2014-05" db="EMBL/GenBank/DDBJ databases">
        <title>Herpesvirus in the gills of soft-shell clams, Mya arenaria, from Maryland's Chesapeake Bay.</title>
        <authorList>
            <person name="Knowles S."/>
            <person name="Peters E.C."/>
            <person name="Dungan C.F."/>
            <person name="Howerth E.W."/>
            <person name="Gregory C.R."/>
            <person name="Latimer K.S."/>
            <person name="Ng T.F.F."/>
            <person name="Camus A.C."/>
        </authorList>
    </citation>
    <scope>NUCLEOTIDE SEQUENCE</scope>
    <source>
        <strain evidence="4">MD/USA/2008</strain>
    </source>
</reference>
<dbReference type="InterPro" id="IPR038435">
    <property type="entry name" value="DNA_pack_C_sf"/>
</dbReference>
<accession>A0A140ZYM8</accession>
<dbReference type="InterPro" id="IPR003498">
    <property type="entry name" value="DNA_pack_C"/>
</dbReference>
<dbReference type="InterPro" id="IPR003499">
    <property type="entry name" value="DNA_pack_N"/>
</dbReference>
<dbReference type="Pfam" id="PF02500">
    <property type="entry name" value="DNA_pack_N"/>
    <property type="match status" value="1"/>
</dbReference>
<dbReference type="Pfam" id="PF02499">
    <property type="entry name" value="DNA_pack_C"/>
    <property type="match status" value="1"/>
</dbReference>
<feature type="domain" description="Probable DNA packing protein N-terminal" evidence="3">
    <location>
        <begin position="77"/>
        <end position="275"/>
    </location>
</feature>
<sequence>MYIVDCHNRIVDFNSYEWINTLNSSPMFSVDSSVNTILWGQIPFHSNIVGNLLLREEVFLWERLFMKHSYDFMEPVNCFNQNSLKDRTYSFVKRSQNEASTCSFINQVLRHKPNFLDFISLYHKMAKAEDIHYEMFQKSFFFEIFFHLLSKEALVCKPVFLAICRSYMGLDISESFLDGILSYYTRKYAYMIIPRRHGKTFMTGSAFVALLFTYMASGLRIGYYSHTKDLSQTVKNYVISKCNEWSTKLTQSRYDIMTPTDSILVKILNGQNTTVFTNANAKDDDFNCLAKFKSARNDNALRGDDLHLLIVDESFSINKNRFGTILAHGQKTDNKIIFLTSPVNHKVETMCEVTRGLSLRTDINFYHIYYFCNNASHLQYSSKYPACPRLIFYKPDHININETNRYLTNLLAQSSTSYDDELGIVSLAGTLNRFGTAKMCPFSERLLSYMKSNINTIDDSNCIENVFIYLDPNYCDSLQSGIGLLASGMTKEESPCILYLDHKFIQSEELGKVNEIMVKMLLRCIQHVSLVASKKRTFDGNRKITQRNIFVAVENNSQRNSVVIIYEKLKECLMNAESNVFLYYTPVEDRSTKRMIKRAGYSLINKLTIFSQTIVLLNEKLIWFSKLLHSHYLNEGEKNEIEYLRQNMVEFKFSPEEKKFSGKSHTTTDDLIVALVMSVYMAKVFTPSVELRNWLGLTCWTQISGRKLYL</sequence>
<dbReference type="EMBL" id="KJ849620">
    <property type="protein sequence ID" value="AJR28186.1"/>
    <property type="molecule type" value="Genomic_DNA"/>
</dbReference>
<evidence type="ECO:0000313" key="4">
    <source>
        <dbReference type="EMBL" id="AJR28186.1"/>
    </source>
</evidence>
<protein>
    <submittedName>
        <fullName evidence="4">Terminase</fullName>
    </submittedName>
</protein>
<evidence type="ECO:0000259" key="2">
    <source>
        <dbReference type="Pfam" id="PF02499"/>
    </source>
</evidence>
<keyword evidence="1" id="KW-0812">Transmembrane</keyword>
<feature type="transmembrane region" description="Helical" evidence="1">
    <location>
        <begin position="201"/>
        <end position="223"/>
    </location>
</feature>
<organism evidence="4">
    <name type="scientific">Soft-shell clam herpesvirus 1</name>
    <dbReference type="NCBI Taxonomy" id="1621983"/>
    <lineage>
        <taxon>Viruses</taxon>
        <taxon>Duplodnaviria</taxon>
        <taxon>Heunggongvirae</taxon>
        <taxon>Peploviricota</taxon>
        <taxon>Herviviricetes</taxon>
        <taxon>Herpesvirales</taxon>
    </lineage>
</organism>
<keyword evidence="1" id="KW-0472">Membrane</keyword>
<dbReference type="InterPro" id="IPR027417">
    <property type="entry name" value="P-loop_NTPase"/>
</dbReference>
<feature type="domain" description="Probable DNA packing protein C-terminal" evidence="2">
    <location>
        <begin position="332"/>
        <end position="683"/>
    </location>
</feature>
<proteinExistence type="predicted"/>
<name>A0A140ZYM8_9VIRU</name>
<dbReference type="Gene3D" id="3.40.50.300">
    <property type="entry name" value="P-loop containing nucleotide triphosphate hydrolases"/>
    <property type="match status" value="1"/>
</dbReference>
<keyword evidence="1" id="KW-1133">Transmembrane helix</keyword>